<accession>A0A0L0D655</accession>
<keyword evidence="2" id="KW-1133">Transmembrane helix</keyword>
<dbReference type="InterPro" id="IPR028994">
    <property type="entry name" value="Integrin_alpha_N"/>
</dbReference>
<dbReference type="PANTHER" id="PTHR44103:SF1">
    <property type="entry name" value="PROPROTEIN CONVERTASE P"/>
    <property type="match status" value="1"/>
</dbReference>
<sequence>MSPPTVVLVTCMLLSFTTWCATAEVTSSCVANTPAVLTAVVSEVKKVAAVAAFDANSDGLVDVFAMDKEHHSLQAFANNGLLALLEPVVVDGAYSRSYATELLPADVDGDGRTDLVVLARINRPAKEDFDSAFWYRNLAEGSGGPIAFSERNVIAHSFLGGAALAVGDLDGDSHVDAVVAISSTGEIWLYPNSFGNGTFGLGRVVIWKENLKGIADIELVDIGSDGMLDVVAAVQLDNSYELNWHRNDGAGVFNPLVTRSSVEAKTFVQGEVNNDGYPDLVIGTGTELYVLTGNSNGFNPMSGARNFAYAADGVFVGDFDGDGWADVGAFGTTKYSVWPNNGAGDFATSSEHTTPVYAAAVADMDNDGSQDLVLGYKHPESVKVLVQYSAAEMSVPSTTYDFVAHGYGDVDGDGDVDAVAATSQALYWVPAERSDATAHGVPIALPTWQFGDSAQDLAVVDLDGDSDPDLVVSRDGQPPVWLENLGGLGNFGAGTVLAGALRSVGDVVVADVDGNGLVDIVVRELGSGSALQWFSQTSSGTFAGAAILAAASPRASILTFTVADLDGAGLVDVVFLEDDGLTVNVTYVSADGGGGFSAPTVLKTSFGSPCRSLQVGDVNADGLADVVVGCGVHIHLLYGEGSGVFDPGSPIVLDSSVDDILLRGRPDGHGMDLVVYDVFGLVRTGVLRRERTWGMNQLPLFASLYAFESPVVVDMDGDGVLDVAALTTTVTMVWANGLSSPRSASFIDSIVGSDGSADGLAVCDVSGNGFVDVVTRNAEGKVLIFAGSSSGVASSADTNPSLVGQSKGPVLCGDIDGDGSADVISGGAVFYNTDGTGPKAANMVSDEIVYTDAALGDVDEDGRLDAVFADADGLWWAPALVEDRSEWSIQTTAIGCASISVSDVVLGEIDGDGHVDAVAVCGTDVTWFSNVDGTGTFSSRPTLGAEMTGSGGLVDIGDFDANGAMDVVAVDTDSGTVSWMRNLGGGVFDAPVIISLNGQGATGLAVGDIDSDGALSIVVVGGRGVSVPRRAVAFVLVGDGAGHFVEHMIPTDNAALTSVVLSDMNRDGRLDMVVGVDDWKSFQVYTREAHGPFSRHVPRQLVVDPSGDTECGVSAGRVGFDCVWRRVMQTSQCARDEVVLPAGITDLELSSMTIANLGVARKANRGTPGLRVQSSDDSAPRGALVLDRVRVVGGRADDSVSPFLVGLGIGGAVAVDVAGTLDVRNSILTDCSAQSYGGAISGRGSGVVITIVDSVIEQSTAGIRGGGLFVATGAQLAVTRSNVTANVAGTGAGGGLAVEFGADAYLLNARLAGNVAAAGIGGGGVVRPGSALTLERSSVSGNLALAGGGLAVAAIATEAAMVVNAVTELPRGTVLDAPAANTLDIRDTAFSSNHAATYGGGLLVCGAQVAVDGPTVTMSNNVAGRGGALESSADVMSCAPESGNNAWLVVTGGSAQFPEASAPLGSQLDGTFRVLDLLSRAAVSYANTEFQVAVTSGASSLVVDGPQTMRGESGEVALPGAILYADAESVDEAALPRVELVVTSANAELGFLAAPIQLTACGPQAGGIELVLDSGARVVGCVDCGAGVSGETSLAGCVTAATCLANSVENGGVNGTQRCVCEGGFYAVGADPNQYAVECAACPVGAICRKGRDPPLAAEGFYGESNTSFVRCRRPGACLGGHGSACAPGYSGYMCNDCKDGWYSNTARECAKCPAAAVGALVGGGLILVVVAGSAAVFVAIAVARSHDFAADTGKAVSGALLRRRLFPASISMVVVAIQVIGLVSEAEFGWGESTQRLLLTLNIFNIDLNLFASECTLASFHAKYAFSVAAPVVLLAASMCALVIARKTMMKARLERVRTRALFDAVLFTLAPVLYIPMARAALVIFDCVSLPNGQFVLDSDPSVRCLDASWWTVAPLGALAVVAYVIGLPAYSLSCIASHREALLEPAVFARFGSLYLRYRLPYYWGGVAELGKRLALVVVAVFASDHVFVLIVLLFGILIGSSGFVIRKQPYYFPLYNKLDARLTAVLLFLVLVGTGSYAERGAGAVSDAAFLVLVIAALVALVVIGGHAIISDVVSILRSRRRLGADETGTARQRALAAHIQREAVDLEPQLARELVAIAERLEQQDWEEGGAVDVEMASLVLE</sequence>
<keyword evidence="2" id="KW-0812">Transmembrane</keyword>
<dbReference type="SUPFAM" id="SSF51126">
    <property type="entry name" value="Pectin lyase-like"/>
    <property type="match status" value="1"/>
</dbReference>
<evidence type="ECO:0000259" key="4">
    <source>
        <dbReference type="Pfam" id="PF24633"/>
    </source>
</evidence>
<feature type="domain" description="DUF7630" evidence="4">
    <location>
        <begin position="1669"/>
        <end position="1713"/>
    </location>
</feature>
<dbReference type="Proteomes" id="UP000054408">
    <property type="component" value="Unassembled WGS sequence"/>
</dbReference>
<evidence type="ECO:0000256" key="2">
    <source>
        <dbReference type="SAM" id="Phobius"/>
    </source>
</evidence>
<feature type="transmembrane region" description="Helical" evidence="2">
    <location>
        <begin position="1910"/>
        <end position="1932"/>
    </location>
</feature>
<feature type="transmembrane region" description="Helical" evidence="2">
    <location>
        <begin position="2024"/>
        <end position="2042"/>
    </location>
</feature>
<dbReference type="OMA" id="ASESCKC"/>
<evidence type="ECO:0000256" key="3">
    <source>
        <dbReference type="SAM" id="SignalP"/>
    </source>
</evidence>
<feature type="transmembrane region" description="Helical" evidence="2">
    <location>
        <begin position="2054"/>
        <end position="2078"/>
    </location>
</feature>
<keyword evidence="1 3" id="KW-0732">Signal</keyword>
<feature type="transmembrane region" description="Helical" evidence="2">
    <location>
        <begin position="1866"/>
        <end position="1887"/>
    </location>
</feature>
<feature type="transmembrane region" description="Helical" evidence="2">
    <location>
        <begin position="1765"/>
        <end position="1784"/>
    </location>
</feature>
<dbReference type="PANTHER" id="PTHR44103">
    <property type="entry name" value="PROPROTEIN CONVERTASE P"/>
    <property type="match status" value="1"/>
</dbReference>
<name>A0A0L0D655_THETB</name>
<dbReference type="SUPFAM" id="SSF69318">
    <property type="entry name" value="Integrin alpha N-terminal domain"/>
    <property type="match status" value="3"/>
</dbReference>
<evidence type="ECO:0000256" key="1">
    <source>
        <dbReference type="ARBA" id="ARBA00022729"/>
    </source>
</evidence>
<keyword evidence="6" id="KW-1185">Reference proteome</keyword>
<keyword evidence="2" id="KW-0472">Membrane</keyword>
<feature type="transmembrane region" description="Helical" evidence="2">
    <location>
        <begin position="1825"/>
        <end position="1846"/>
    </location>
</feature>
<feature type="chain" id="PRO_5005536928" description="DUF7630 domain-containing protein" evidence="3">
    <location>
        <begin position="24"/>
        <end position="2147"/>
    </location>
</feature>
<gene>
    <name evidence="5" type="ORF">AMSG_02581</name>
</gene>
<protein>
    <recommendedName>
        <fullName evidence="4">DUF7630 domain-containing protein</fullName>
    </recommendedName>
</protein>
<dbReference type="Pfam" id="PF24633">
    <property type="entry name" value="DUF7630"/>
    <property type="match status" value="1"/>
</dbReference>
<organism evidence="5 6">
    <name type="scientific">Thecamonas trahens ATCC 50062</name>
    <dbReference type="NCBI Taxonomy" id="461836"/>
    <lineage>
        <taxon>Eukaryota</taxon>
        <taxon>Apusozoa</taxon>
        <taxon>Apusomonadida</taxon>
        <taxon>Apusomonadidae</taxon>
        <taxon>Thecamonas</taxon>
    </lineage>
</organism>
<dbReference type="RefSeq" id="XP_013759488.1">
    <property type="nucleotide sequence ID" value="XM_013904034.1"/>
</dbReference>
<dbReference type="InterPro" id="IPR013517">
    <property type="entry name" value="FG-GAP"/>
</dbReference>
<dbReference type="InterPro" id="IPR056047">
    <property type="entry name" value="CRMPA-like_DUF7630"/>
</dbReference>
<proteinExistence type="predicted"/>
<dbReference type="InterPro" id="IPR011050">
    <property type="entry name" value="Pectin_lyase_fold/virulence"/>
</dbReference>
<dbReference type="Gene3D" id="2.130.10.130">
    <property type="entry name" value="Integrin alpha, N-terminal"/>
    <property type="match status" value="2"/>
</dbReference>
<dbReference type="GeneID" id="25562249"/>
<evidence type="ECO:0000313" key="6">
    <source>
        <dbReference type="Proteomes" id="UP000054408"/>
    </source>
</evidence>
<dbReference type="Pfam" id="PF13517">
    <property type="entry name" value="FG-GAP_3"/>
    <property type="match status" value="5"/>
</dbReference>
<dbReference type="EMBL" id="GL349447">
    <property type="protein sequence ID" value="KNC47556.1"/>
    <property type="molecule type" value="Genomic_DNA"/>
</dbReference>
<feature type="transmembrane region" description="Helical" evidence="2">
    <location>
        <begin position="1977"/>
        <end position="2003"/>
    </location>
</feature>
<feature type="transmembrane region" description="Helical" evidence="2">
    <location>
        <begin position="1715"/>
        <end position="1744"/>
    </location>
</feature>
<reference evidence="5 6" key="1">
    <citation type="submission" date="2010-05" db="EMBL/GenBank/DDBJ databases">
        <title>The Genome Sequence of Thecamonas trahens ATCC 50062.</title>
        <authorList>
            <consortium name="The Broad Institute Genome Sequencing Platform"/>
            <person name="Russ C."/>
            <person name="Cuomo C."/>
            <person name="Shea T."/>
            <person name="Young S.K."/>
            <person name="Zeng Q."/>
            <person name="Koehrsen M."/>
            <person name="Haas B."/>
            <person name="Borodovsky M."/>
            <person name="Guigo R."/>
            <person name="Alvarado L."/>
            <person name="Berlin A."/>
            <person name="Bochicchio J."/>
            <person name="Borenstein D."/>
            <person name="Chapman S."/>
            <person name="Chen Z."/>
            <person name="Freedman E."/>
            <person name="Gellesch M."/>
            <person name="Goldberg J."/>
            <person name="Griggs A."/>
            <person name="Gujja S."/>
            <person name="Heilman E."/>
            <person name="Heiman D."/>
            <person name="Hepburn T."/>
            <person name="Howarth C."/>
            <person name="Jen D."/>
            <person name="Larson L."/>
            <person name="Mehta T."/>
            <person name="Park D."/>
            <person name="Pearson M."/>
            <person name="Roberts A."/>
            <person name="Saif S."/>
            <person name="Shenoy N."/>
            <person name="Sisk P."/>
            <person name="Stolte C."/>
            <person name="Sykes S."/>
            <person name="Thomson T."/>
            <person name="Walk T."/>
            <person name="White J."/>
            <person name="Yandava C."/>
            <person name="Burger G."/>
            <person name="Gray M.W."/>
            <person name="Holland P.W.H."/>
            <person name="King N."/>
            <person name="Lang F.B.F."/>
            <person name="Roger A.J."/>
            <person name="Ruiz-Trillo I."/>
            <person name="Lander E."/>
            <person name="Nusbaum C."/>
        </authorList>
    </citation>
    <scope>NUCLEOTIDE SEQUENCE [LARGE SCALE GENOMIC DNA]</scope>
    <source>
        <strain evidence="5 6">ATCC 50062</strain>
    </source>
</reference>
<evidence type="ECO:0000313" key="5">
    <source>
        <dbReference type="EMBL" id="KNC47556.1"/>
    </source>
</evidence>
<feature type="signal peptide" evidence="3">
    <location>
        <begin position="1"/>
        <end position="23"/>
    </location>
</feature>